<gene>
    <name evidence="2" type="ORF">BN2614_LOCUS1</name>
</gene>
<feature type="non-terminal residue" evidence="2">
    <location>
        <position position="1"/>
    </location>
</feature>
<evidence type="ECO:0000256" key="1">
    <source>
        <dbReference type="SAM" id="MobiDB-lite"/>
    </source>
</evidence>
<evidence type="ECO:0000313" key="3">
    <source>
        <dbReference type="Proteomes" id="UP000269945"/>
    </source>
</evidence>
<keyword evidence="3" id="KW-1185">Reference proteome</keyword>
<accession>A0A9X9LSI8</accession>
<proteinExistence type="predicted"/>
<dbReference type="Proteomes" id="UP000269945">
    <property type="component" value="Unassembled WGS sequence"/>
</dbReference>
<feature type="region of interest" description="Disordered" evidence="1">
    <location>
        <begin position="1"/>
        <end position="26"/>
    </location>
</feature>
<reference evidence="2 3" key="1">
    <citation type="submission" date="2018-10" db="EMBL/GenBank/DDBJ databases">
        <authorList>
            <person name="Ekblom R."/>
            <person name="Jareborg N."/>
        </authorList>
    </citation>
    <scope>NUCLEOTIDE SEQUENCE [LARGE SCALE GENOMIC DNA]</scope>
    <source>
        <tissue evidence="2">Muscle</tissue>
    </source>
</reference>
<comment type="caution">
    <text evidence="2">The sequence shown here is derived from an EMBL/GenBank/DDBJ whole genome shotgun (WGS) entry which is preliminary data.</text>
</comment>
<name>A0A9X9LSI8_GULGU</name>
<evidence type="ECO:0000313" key="2">
    <source>
        <dbReference type="EMBL" id="VCW84568.1"/>
    </source>
</evidence>
<dbReference type="AlphaFoldDB" id="A0A9X9LSI8"/>
<organism evidence="2 3">
    <name type="scientific">Gulo gulo</name>
    <name type="common">Wolverine</name>
    <name type="synonym">Gluton</name>
    <dbReference type="NCBI Taxonomy" id="48420"/>
    <lineage>
        <taxon>Eukaryota</taxon>
        <taxon>Metazoa</taxon>
        <taxon>Chordata</taxon>
        <taxon>Craniata</taxon>
        <taxon>Vertebrata</taxon>
        <taxon>Euteleostomi</taxon>
        <taxon>Mammalia</taxon>
        <taxon>Eutheria</taxon>
        <taxon>Laurasiatheria</taxon>
        <taxon>Carnivora</taxon>
        <taxon>Caniformia</taxon>
        <taxon>Musteloidea</taxon>
        <taxon>Mustelidae</taxon>
        <taxon>Guloninae</taxon>
        <taxon>Gulo</taxon>
    </lineage>
</organism>
<dbReference type="EMBL" id="CYRY02014584">
    <property type="protein sequence ID" value="VCW84568.1"/>
    <property type="molecule type" value="Genomic_DNA"/>
</dbReference>
<protein>
    <submittedName>
        <fullName evidence="2">Uncharacterized protein</fullName>
    </submittedName>
</protein>
<sequence length="103" mass="10617">QGAGKRGSGRVPGYHTEEPGSGLGTAWSSSAPCLQCGPTHTSPSHDDLLDVASWSSTLLGWREPSLSPSSGAGEVKEVPVLPPGVCPLTFLICKYLKDSLGTP</sequence>